<organism evidence="3 4">
    <name type="scientific">Nocardioides anomalus</name>
    <dbReference type="NCBI Taxonomy" id="2712223"/>
    <lineage>
        <taxon>Bacteria</taxon>
        <taxon>Bacillati</taxon>
        <taxon>Actinomycetota</taxon>
        <taxon>Actinomycetes</taxon>
        <taxon>Propionibacteriales</taxon>
        <taxon>Nocardioidaceae</taxon>
        <taxon>Nocardioides</taxon>
    </lineage>
</organism>
<feature type="compositionally biased region" description="Low complexity" evidence="2">
    <location>
        <begin position="262"/>
        <end position="276"/>
    </location>
</feature>
<dbReference type="Pfam" id="PF00499">
    <property type="entry name" value="Oxidored_q3"/>
    <property type="match status" value="1"/>
</dbReference>
<dbReference type="GO" id="GO:0016491">
    <property type="term" value="F:oxidoreductase activity"/>
    <property type="evidence" value="ECO:0007669"/>
    <property type="project" value="UniProtKB-KW"/>
</dbReference>
<evidence type="ECO:0000313" key="3">
    <source>
        <dbReference type="EMBL" id="QIG45623.1"/>
    </source>
</evidence>
<keyword evidence="3" id="KW-0560">Oxidoreductase</keyword>
<protein>
    <recommendedName>
        <fullName evidence="1">NADH-quinone oxidoreductase subunit J</fullName>
        <ecNumber evidence="1">7.1.1.-</ecNumber>
    </recommendedName>
</protein>
<feature type="compositionally biased region" description="Polar residues" evidence="2">
    <location>
        <begin position="277"/>
        <end position="295"/>
    </location>
</feature>
<reference evidence="3 4" key="1">
    <citation type="submission" date="2020-02" db="EMBL/GenBank/DDBJ databases">
        <title>Full genome sequence of Nocardioides sp. R-3366.</title>
        <authorList>
            <person name="Im W.-T."/>
        </authorList>
    </citation>
    <scope>NUCLEOTIDE SEQUENCE [LARGE SCALE GENOMIC DNA]</scope>
    <source>
        <strain evidence="3 4">R-3366</strain>
    </source>
</reference>
<dbReference type="AlphaFoldDB" id="A0A6G6WKF9"/>
<dbReference type="InterPro" id="IPR001457">
    <property type="entry name" value="NADH_UbQ/plastoQ_OxRdtase_su6"/>
</dbReference>
<dbReference type="EMBL" id="CP049257">
    <property type="protein sequence ID" value="QIG45623.1"/>
    <property type="molecule type" value="Genomic_DNA"/>
</dbReference>
<comment type="function">
    <text evidence="1">NDH-1 shuttles electrons from NADH, via FMN and iron-sulfur (Fe-S) centers, to quinones in the respiratory chain. Couples the redox reaction to proton translocation (for every two electrons transferred, four hydrogen ions are translocated across the cytoplasmic membrane), and thus conserves the redox energy in a proton gradient.</text>
</comment>
<dbReference type="Gene3D" id="1.20.120.1200">
    <property type="entry name" value="NADH-ubiquinone/plastoquinone oxidoreductase chain 6, subunit NuoJ"/>
    <property type="match status" value="1"/>
</dbReference>
<dbReference type="PANTHER" id="PTHR33269:SF19">
    <property type="entry name" value="NADH-QUINONE OXIDOREDUCTASE SUBUNIT J"/>
    <property type="match status" value="1"/>
</dbReference>
<dbReference type="PANTHER" id="PTHR33269">
    <property type="entry name" value="NADH-UBIQUINONE OXIDOREDUCTASE CHAIN 6"/>
    <property type="match status" value="1"/>
</dbReference>
<dbReference type="Proteomes" id="UP000502996">
    <property type="component" value="Chromosome"/>
</dbReference>
<proteinExistence type="inferred from homology"/>
<keyword evidence="1" id="KW-1133">Transmembrane helix</keyword>
<dbReference type="GO" id="GO:0048038">
    <property type="term" value="F:quinone binding"/>
    <property type="evidence" value="ECO:0007669"/>
    <property type="project" value="UniProtKB-UniRule"/>
</dbReference>
<evidence type="ECO:0000313" key="4">
    <source>
        <dbReference type="Proteomes" id="UP000502996"/>
    </source>
</evidence>
<accession>A0A6G6WKF9</accession>
<keyword evidence="1" id="KW-0812">Transmembrane</keyword>
<feature type="region of interest" description="Disordered" evidence="2">
    <location>
        <begin position="244"/>
        <end position="295"/>
    </location>
</feature>
<name>A0A6G6WKF9_9ACTN</name>
<dbReference type="GO" id="GO:0008137">
    <property type="term" value="F:NADH dehydrogenase (ubiquinone) activity"/>
    <property type="evidence" value="ECO:0007669"/>
    <property type="project" value="UniProtKB-UniRule"/>
</dbReference>
<comment type="subcellular location">
    <subcellularLocation>
        <location evidence="1">Cell membrane</location>
        <topology evidence="1">Multi-pass membrane protein</topology>
    </subcellularLocation>
</comment>
<keyword evidence="1" id="KW-0874">Quinone</keyword>
<keyword evidence="1" id="KW-0472">Membrane</keyword>
<sequence length="295" mass="30518">MIAFYVLSPIMVLAALGILFVRKAVHAALLLAVVMISLAVLYAALEAPFLFAVQIIVYTGAILMLFLFVLMLVGVDASDSVVETIRGQRLLAIAGGLALGVVLVVGLSQISLGTVVGLSDTNQPGNIEALANVLFSKYVFAFEVTSALLITAAVGAMVLAHRERLTPKPTQADLAAQRVRHYAERGEHLGPLPPPGVFARHNAVGTPALLPDGSVAESSISRVLAARGTVRTVVPHDVDSVQRSIDLHADGTPVSTTSPEVRSSASARGPGSSSGPDTSAETITAPGDTSTKGGE</sequence>
<dbReference type="GO" id="GO:0005886">
    <property type="term" value="C:plasma membrane"/>
    <property type="evidence" value="ECO:0007669"/>
    <property type="project" value="UniProtKB-SubCell"/>
</dbReference>
<feature type="transmembrane region" description="Helical" evidence="1">
    <location>
        <begin position="138"/>
        <end position="160"/>
    </location>
</feature>
<feature type="transmembrane region" description="Helical" evidence="1">
    <location>
        <begin position="51"/>
        <end position="78"/>
    </location>
</feature>
<feature type="transmembrane region" description="Helical" evidence="1">
    <location>
        <begin position="6"/>
        <end position="21"/>
    </location>
</feature>
<gene>
    <name evidence="3" type="ORF">G5V58_25355</name>
</gene>
<keyword evidence="4" id="KW-1185">Reference proteome</keyword>
<evidence type="ECO:0000256" key="2">
    <source>
        <dbReference type="SAM" id="MobiDB-lite"/>
    </source>
</evidence>
<evidence type="ECO:0000256" key="1">
    <source>
        <dbReference type="RuleBase" id="RU004429"/>
    </source>
</evidence>
<keyword evidence="1" id="KW-1003">Cell membrane</keyword>
<comment type="similarity">
    <text evidence="1">Belongs to the complex I subunit 6 family.</text>
</comment>
<dbReference type="NCBIfam" id="NF005165">
    <property type="entry name" value="PRK06638.1-5"/>
    <property type="match status" value="1"/>
</dbReference>
<dbReference type="KEGG" id="nano:G5V58_25355"/>
<feature type="transmembrane region" description="Helical" evidence="1">
    <location>
        <begin position="28"/>
        <end position="45"/>
    </location>
</feature>
<dbReference type="EC" id="7.1.1.-" evidence="1"/>
<keyword evidence="1" id="KW-0520">NAD</keyword>
<feature type="transmembrane region" description="Helical" evidence="1">
    <location>
        <begin position="90"/>
        <end position="118"/>
    </location>
</feature>
<dbReference type="InterPro" id="IPR042106">
    <property type="entry name" value="Nuo/plastoQ_OxRdtase_6_NuoJ"/>
</dbReference>
<comment type="catalytic activity">
    <reaction evidence="1">
        <text>a quinone + NADH + 5 H(+)(in) = a quinol + NAD(+) + 4 H(+)(out)</text>
        <dbReference type="Rhea" id="RHEA:57888"/>
        <dbReference type="ChEBI" id="CHEBI:15378"/>
        <dbReference type="ChEBI" id="CHEBI:24646"/>
        <dbReference type="ChEBI" id="CHEBI:57540"/>
        <dbReference type="ChEBI" id="CHEBI:57945"/>
        <dbReference type="ChEBI" id="CHEBI:132124"/>
    </reaction>
</comment>